<feature type="domain" description="N-acetyltransferase" evidence="3">
    <location>
        <begin position="117"/>
        <end position="251"/>
    </location>
</feature>
<dbReference type="RefSeq" id="WP_133979610.1">
    <property type="nucleotide sequence ID" value="NZ_SOCE01000001.1"/>
</dbReference>
<dbReference type="Pfam" id="PF24553">
    <property type="entry name" value="Rv0428c_C"/>
    <property type="match status" value="1"/>
</dbReference>
<reference evidence="4 5" key="1">
    <citation type="submission" date="2019-03" db="EMBL/GenBank/DDBJ databases">
        <title>Genomic Encyclopedia of Type Strains, Phase III (KMG-III): the genomes of soil and plant-associated and newly described type strains.</title>
        <authorList>
            <person name="Whitman W."/>
        </authorList>
    </citation>
    <scope>NUCLEOTIDE SEQUENCE [LARGE SCALE GENOMIC DNA]</scope>
    <source>
        <strain evidence="4 5">VKM Ac-2575</strain>
    </source>
</reference>
<evidence type="ECO:0000313" key="4">
    <source>
        <dbReference type="EMBL" id="TDU89560.1"/>
    </source>
</evidence>
<proteinExistence type="predicted"/>
<dbReference type="OrthoDB" id="9775595at2"/>
<dbReference type="Gene3D" id="3.40.630.30">
    <property type="match status" value="1"/>
</dbReference>
<sequence>MTTAARMDELMHRAWPVADVVDFDGWVARRAAGVTQRANSVLPLGAPGDLPKALSLVETHYLSQGLAPRFQVGPASRPEGLDEVLAARGYEVGSPTLVQTAEIGRVLELLPDDEWRVNISPAPDDDWIELWWREDGHGGDDAKAIARGILTGGRALYGSIREQGTVTAVARLALVDDWAGLYCVVVDPAFRRQGRALAVMRELLLEATSLGFDRAWLQVVAGNEPARALYARLGFETVSRYHYRFRTVARP</sequence>
<accession>A0A4R7TBV5</accession>
<dbReference type="InterPro" id="IPR016181">
    <property type="entry name" value="Acyl_CoA_acyltransferase"/>
</dbReference>
<dbReference type="InterPro" id="IPR000182">
    <property type="entry name" value="GNAT_dom"/>
</dbReference>
<dbReference type="GO" id="GO:0016747">
    <property type="term" value="F:acyltransferase activity, transferring groups other than amino-acyl groups"/>
    <property type="evidence" value="ECO:0007669"/>
    <property type="project" value="InterPro"/>
</dbReference>
<dbReference type="EMBL" id="SOCE01000001">
    <property type="protein sequence ID" value="TDU89560.1"/>
    <property type="molecule type" value="Genomic_DNA"/>
</dbReference>
<comment type="caution">
    <text evidence="4">The sequence shown here is derived from an EMBL/GenBank/DDBJ whole genome shotgun (WGS) entry which is preliminary data.</text>
</comment>
<keyword evidence="2" id="KW-0012">Acyltransferase</keyword>
<evidence type="ECO:0000259" key="3">
    <source>
        <dbReference type="PROSITE" id="PS51186"/>
    </source>
</evidence>
<name>A0A4R7TBV5_9ACTN</name>
<gene>
    <name evidence="4" type="ORF">EV138_3131</name>
</gene>
<evidence type="ECO:0000256" key="1">
    <source>
        <dbReference type="ARBA" id="ARBA00022679"/>
    </source>
</evidence>
<dbReference type="PANTHER" id="PTHR43420:SF44">
    <property type="entry name" value="ACETYLTRANSFERASE YPEA"/>
    <property type="match status" value="1"/>
</dbReference>
<dbReference type="SUPFAM" id="SSF55729">
    <property type="entry name" value="Acyl-CoA N-acyltransferases (Nat)"/>
    <property type="match status" value="1"/>
</dbReference>
<dbReference type="AlphaFoldDB" id="A0A4R7TBV5"/>
<dbReference type="PANTHER" id="PTHR43420">
    <property type="entry name" value="ACETYLTRANSFERASE"/>
    <property type="match status" value="1"/>
</dbReference>
<dbReference type="InterPro" id="IPR056935">
    <property type="entry name" value="Rv0428c-like_C"/>
</dbReference>
<keyword evidence="5" id="KW-1185">Reference proteome</keyword>
<evidence type="ECO:0000256" key="2">
    <source>
        <dbReference type="ARBA" id="ARBA00023315"/>
    </source>
</evidence>
<organism evidence="4 5">
    <name type="scientific">Kribbella voronezhensis</name>
    <dbReference type="NCBI Taxonomy" id="2512212"/>
    <lineage>
        <taxon>Bacteria</taxon>
        <taxon>Bacillati</taxon>
        <taxon>Actinomycetota</taxon>
        <taxon>Actinomycetes</taxon>
        <taxon>Propionibacteriales</taxon>
        <taxon>Kribbellaceae</taxon>
        <taxon>Kribbella</taxon>
    </lineage>
</organism>
<dbReference type="CDD" id="cd04301">
    <property type="entry name" value="NAT_SF"/>
    <property type="match status" value="1"/>
</dbReference>
<dbReference type="PROSITE" id="PS51186">
    <property type="entry name" value="GNAT"/>
    <property type="match status" value="1"/>
</dbReference>
<evidence type="ECO:0000313" key="5">
    <source>
        <dbReference type="Proteomes" id="UP000295151"/>
    </source>
</evidence>
<protein>
    <submittedName>
        <fullName evidence="4">Acetyltransferase (GNAT) family protein</fullName>
    </submittedName>
</protein>
<dbReference type="Proteomes" id="UP000295151">
    <property type="component" value="Unassembled WGS sequence"/>
</dbReference>
<keyword evidence="1 4" id="KW-0808">Transferase</keyword>
<dbReference type="InterPro" id="IPR050680">
    <property type="entry name" value="YpeA/RimI_acetyltransf"/>
</dbReference>